<accession>A0A2H0UIK6</accession>
<evidence type="ECO:0000313" key="7">
    <source>
        <dbReference type="EMBL" id="PIR86229.1"/>
    </source>
</evidence>
<evidence type="ECO:0000313" key="8">
    <source>
        <dbReference type="Proteomes" id="UP000229612"/>
    </source>
</evidence>
<dbReference type="GO" id="GO:0160148">
    <property type="term" value="F:tRNA pseudouridine(55) synthase activity"/>
    <property type="evidence" value="ECO:0007669"/>
    <property type="project" value="UniProtKB-EC"/>
</dbReference>
<dbReference type="InterPro" id="IPR020103">
    <property type="entry name" value="PsdUridine_synth_cat_dom_sf"/>
</dbReference>
<evidence type="ECO:0000256" key="3">
    <source>
        <dbReference type="ARBA" id="ARBA00012787"/>
    </source>
</evidence>
<reference evidence="8" key="1">
    <citation type="submission" date="2017-09" db="EMBL/GenBank/DDBJ databases">
        <title>Depth-based differentiation of microbial function through sediment-hosted aquifers and enrichment of novel symbionts in the deep terrestrial subsurface.</title>
        <authorList>
            <person name="Probst A.J."/>
            <person name="Ladd B."/>
            <person name="Jarett J.K."/>
            <person name="Geller-Mcgrath D.E."/>
            <person name="Sieber C.M.K."/>
            <person name="Emerson J.B."/>
            <person name="Anantharaman K."/>
            <person name="Thomas B.C."/>
            <person name="Malmstrom R."/>
            <person name="Stieglmeier M."/>
            <person name="Klingl A."/>
            <person name="Woyke T."/>
            <person name="Ryan C.M."/>
            <person name="Banfield J.F."/>
        </authorList>
    </citation>
    <scope>NUCLEOTIDE SEQUENCE [LARGE SCALE GENOMIC DNA]</scope>
</reference>
<dbReference type="InterPro" id="IPR014780">
    <property type="entry name" value="tRNA_psdUridine_synth_TruB"/>
</dbReference>
<dbReference type="PANTHER" id="PTHR13767:SF2">
    <property type="entry name" value="PSEUDOURIDYLATE SYNTHASE TRUB1"/>
    <property type="match status" value="1"/>
</dbReference>
<evidence type="ECO:0000256" key="4">
    <source>
        <dbReference type="ARBA" id="ARBA00022694"/>
    </source>
</evidence>
<dbReference type="GO" id="GO:0006400">
    <property type="term" value="P:tRNA modification"/>
    <property type="evidence" value="ECO:0007669"/>
    <property type="project" value="TreeGrafter"/>
</dbReference>
<keyword evidence="5" id="KW-0413">Isomerase</keyword>
<proteinExistence type="inferred from homology"/>
<dbReference type="SUPFAM" id="SSF55120">
    <property type="entry name" value="Pseudouridine synthase"/>
    <property type="match status" value="1"/>
</dbReference>
<comment type="caution">
    <text evidence="7">The sequence shown here is derived from an EMBL/GenBank/DDBJ whole genome shotgun (WGS) entry which is preliminary data.</text>
</comment>
<dbReference type="PANTHER" id="PTHR13767">
    <property type="entry name" value="TRNA-PSEUDOURIDINE SYNTHASE"/>
    <property type="match status" value="1"/>
</dbReference>
<name>A0A2H0UIK6_9BACT</name>
<organism evidence="7 8">
    <name type="scientific">Candidatus Kaiserbacteria bacterium CG10_big_fil_rev_8_21_14_0_10_44_10</name>
    <dbReference type="NCBI Taxonomy" id="1974606"/>
    <lineage>
        <taxon>Bacteria</taxon>
        <taxon>Candidatus Kaiseribacteriota</taxon>
    </lineage>
</organism>
<dbReference type="EC" id="5.4.99.25" evidence="3"/>
<evidence type="ECO:0000259" key="6">
    <source>
        <dbReference type="Pfam" id="PF01509"/>
    </source>
</evidence>
<evidence type="ECO:0000256" key="5">
    <source>
        <dbReference type="ARBA" id="ARBA00023235"/>
    </source>
</evidence>
<comment type="catalytic activity">
    <reaction evidence="1">
        <text>uridine(55) in tRNA = pseudouridine(55) in tRNA</text>
        <dbReference type="Rhea" id="RHEA:42532"/>
        <dbReference type="Rhea" id="RHEA-COMP:10101"/>
        <dbReference type="Rhea" id="RHEA-COMP:10102"/>
        <dbReference type="ChEBI" id="CHEBI:65314"/>
        <dbReference type="ChEBI" id="CHEBI:65315"/>
        <dbReference type="EC" id="5.4.99.25"/>
    </reaction>
</comment>
<comment type="similarity">
    <text evidence="2">Belongs to the pseudouridine synthase TruB family. Type 1 subfamily.</text>
</comment>
<evidence type="ECO:0000256" key="1">
    <source>
        <dbReference type="ARBA" id="ARBA00000385"/>
    </source>
</evidence>
<keyword evidence="4" id="KW-0819">tRNA processing</keyword>
<dbReference type="InterPro" id="IPR002501">
    <property type="entry name" value="PsdUridine_synth_N"/>
</dbReference>
<protein>
    <recommendedName>
        <fullName evidence="3">tRNA pseudouridine(55) synthase</fullName>
        <ecNumber evidence="3">5.4.99.25</ecNumber>
    </recommendedName>
</protein>
<feature type="domain" description="Pseudouridine synthase II N-terminal" evidence="6">
    <location>
        <begin position="30"/>
        <end position="196"/>
    </location>
</feature>
<dbReference type="GO" id="GO:1990481">
    <property type="term" value="P:mRNA pseudouridine synthesis"/>
    <property type="evidence" value="ECO:0007669"/>
    <property type="project" value="TreeGrafter"/>
</dbReference>
<dbReference type="NCBIfam" id="TIGR00431">
    <property type="entry name" value="TruB"/>
    <property type="match status" value="1"/>
</dbReference>
<gene>
    <name evidence="7" type="primary">truB</name>
    <name evidence="7" type="ORF">COU14_00035</name>
</gene>
<dbReference type="Pfam" id="PF01509">
    <property type="entry name" value="TruB_N"/>
    <property type="match status" value="1"/>
</dbReference>
<evidence type="ECO:0000256" key="2">
    <source>
        <dbReference type="ARBA" id="ARBA00005642"/>
    </source>
</evidence>
<dbReference type="AlphaFoldDB" id="A0A2H0UIK6"/>
<dbReference type="EMBL" id="PFBG01000001">
    <property type="protein sequence ID" value="PIR86229.1"/>
    <property type="molecule type" value="Genomic_DNA"/>
</dbReference>
<dbReference type="Proteomes" id="UP000229612">
    <property type="component" value="Unassembled WGS sequence"/>
</dbReference>
<sequence>MTNTSTYPHILLIDKPVGISSFDVIRRLRPKLNIRKMGHAGTLDPLASGLMIIGVGEGTKKLTELTKLDKEYVTEILVGERTESGDQDGRVLEEREISEKEVAEIFSKEKVSATLASMVGTLSLPVSAFSAIKQDGVPFYKKARLAARQGEVIQDCELPVREMKVYEAELLAIKYDSETKAVLIKARFHVGSGTYIRSLGEELGKRLGNYPARLESLRRTKVGEFKVEDAETI</sequence>
<dbReference type="GO" id="GO:0003723">
    <property type="term" value="F:RNA binding"/>
    <property type="evidence" value="ECO:0007669"/>
    <property type="project" value="InterPro"/>
</dbReference>
<dbReference type="Gene3D" id="3.30.2350.10">
    <property type="entry name" value="Pseudouridine synthase"/>
    <property type="match status" value="1"/>
</dbReference>